<name>A0A6M4P4S7_ECOLX</name>
<geneLocation type="plasmid" evidence="1">
    <name>pESBL81</name>
</geneLocation>
<sequence length="36" mass="3870">MLACGTRILGVKEYNCENHGSLAAANRGVAEYELSE</sequence>
<accession>A0A6M4P4S7</accession>
<keyword evidence="1" id="KW-0614">Plasmid</keyword>
<reference evidence="1" key="1">
    <citation type="journal article" date="2020" name="Vet. Microbiol.">
        <title>Characterisation of plasmids harbouring extended-spectrum cephalosporin resistance genes in Escherichia coli from French rivers.</title>
        <authorList>
            <person name="Baron S."/>
            <person name="Le Devendec L."/>
            <person name="Lucas P."/>
            <person name="Larvor E."/>
            <person name="Jove T."/>
            <person name="Kempf I."/>
        </authorList>
    </citation>
    <scope>NUCLEOTIDE SEQUENCE</scope>
    <source>
        <strain evidence="1">DH5alpha</strain>
        <plasmid evidence="1">pESBL81</plasmid>
    </source>
</reference>
<organism evidence="1">
    <name type="scientific">Escherichia coli</name>
    <dbReference type="NCBI Taxonomy" id="562"/>
    <lineage>
        <taxon>Bacteria</taxon>
        <taxon>Pseudomonadati</taxon>
        <taxon>Pseudomonadota</taxon>
        <taxon>Gammaproteobacteria</taxon>
        <taxon>Enterobacterales</taxon>
        <taxon>Enterobacteriaceae</taxon>
        <taxon>Escherichia</taxon>
    </lineage>
</organism>
<dbReference type="EMBL" id="MT230370">
    <property type="protein sequence ID" value="QJS04722.1"/>
    <property type="molecule type" value="Genomic_DNA"/>
</dbReference>
<protein>
    <submittedName>
        <fullName evidence="1">Uncharacterized protein</fullName>
    </submittedName>
</protein>
<dbReference type="AlphaFoldDB" id="A0A6M4P4S7"/>
<gene>
    <name evidence="1" type="ORF">G6842_00130</name>
</gene>
<proteinExistence type="predicted"/>
<evidence type="ECO:0000313" key="1">
    <source>
        <dbReference type="EMBL" id="QJS04722.1"/>
    </source>
</evidence>